<dbReference type="NCBIfam" id="TIGR03142">
    <property type="entry name" value="cytochro_ccmI"/>
    <property type="match status" value="1"/>
</dbReference>
<sequence length="404" mass="43657">MIEFWLSAGLLLLAALAFLLIPVLRGRKAQAEEDRTALNVTLYQERLEELEGEHRAGILTDAQLQAGRDEAARELLADTEGVGGKARSGVLGGKVPLTAALLMPLLGYGLYLHWGAIDQVERARTFAEQPQSIEEMTARLETTVKDNPESAEGWYFLGRTYMAQERAGDAAKAFERAVSIAGRQPELLGQWAQALYFAGNKQWSEQIQALTDEALQADPAEVTSLGLLGIAAFEAGRYAEAIEHWQRLVAALPEQDPSRQAIEGGIARARERLVAQSAMEPAEPAAEQGRQLLVRVELAAALRDAVQPGDSVFVFARAVSGPPMPLAVKRLTVADLPAEVSLSDSDAMMPQLKLSGFERVQLVARVSRKGDATAGEWIGRSQPLASSSAEPQRLTIDSADGQAQ</sequence>
<dbReference type="EMBL" id="JADPMV010000002">
    <property type="protein sequence ID" value="MBS7663024.1"/>
    <property type="molecule type" value="Genomic_DNA"/>
</dbReference>
<protein>
    <submittedName>
        <fullName evidence="9">C-type cytochrome biogenesis protein CcmI</fullName>
    </submittedName>
</protein>
<comment type="subcellular location">
    <subcellularLocation>
        <location evidence="1">Cell envelope</location>
    </subcellularLocation>
</comment>
<dbReference type="PANTHER" id="PTHR47870">
    <property type="entry name" value="CYTOCHROME C-TYPE BIOGENESIS PROTEIN CCMH"/>
    <property type="match status" value="1"/>
</dbReference>
<gene>
    <name evidence="9" type="primary">ccmI</name>
    <name evidence="9" type="ORF">I0D00_13900</name>
</gene>
<dbReference type="InterPro" id="IPR056413">
    <property type="entry name" value="TPR_CcmH_CycH"/>
</dbReference>
<dbReference type="PROSITE" id="PS50005">
    <property type="entry name" value="TPR"/>
    <property type="match status" value="2"/>
</dbReference>
<evidence type="ECO:0000313" key="9">
    <source>
        <dbReference type="EMBL" id="MBS7663024.1"/>
    </source>
</evidence>
<dbReference type="InterPro" id="IPR017560">
    <property type="entry name" value="Cyt_c_biogenesis_CcmI"/>
</dbReference>
<keyword evidence="10" id="KW-1185">Reference proteome</keyword>
<evidence type="ECO:0000256" key="3">
    <source>
        <dbReference type="ARBA" id="ARBA00022748"/>
    </source>
</evidence>
<evidence type="ECO:0000313" key="10">
    <source>
        <dbReference type="Proteomes" id="UP001196601"/>
    </source>
</evidence>
<dbReference type="InterPro" id="IPR019734">
    <property type="entry name" value="TPR_rpt"/>
</dbReference>
<keyword evidence="4 5" id="KW-0802">TPR repeat</keyword>
<dbReference type="RefSeq" id="WP_213640440.1">
    <property type="nucleotide sequence ID" value="NZ_JADPMV010000002.1"/>
</dbReference>
<feature type="repeat" description="TPR" evidence="5">
    <location>
        <begin position="151"/>
        <end position="184"/>
    </location>
</feature>
<evidence type="ECO:0000259" key="8">
    <source>
        <dbReference type="Pfam" id="PF23914"/>
    </source>
</evidence>
<dbReference type="Pfam" id="PF23892">
    <property type="entry name" value="Ig_CycH"/>
    <property type="match status" value="1"/>
</dbReference>
<evidence type="ECO:0000256" key="1">
    <source>
        <dbReference type="ARBA" id="ARBA00004196"/>
    </source>
</evidence>
<evidence type="ECO:0000256" key="5">
    <source>
        <dbReference type="PROSITE-ProRule" id="PRU00339"/>
    </source>
</evidence>
<evidence type="ECO:0000256" key="2">
    <source>
        <dbReference type="ARBA" id="ARBA00022737"/>
    </source>
</evidence>
<reference evidence="9 10" key="1">
    <citation type="journal article" date="2021" name="Syst. Appl. Microbiol.">
        <title>Pseudomonas lalucatii sp. nov. isolated from Vallgornera, a karstic cave in Mallorca, Western Mediterranean.</title>
        <authorList>
            <person name="Busquets A."/>
            <person name="Mulet M."/>
            <person name="Gomila M."/>
            <person name="Garcia-Valdes E."/>
        </authorList>
    </citation>
    <scope>NUCLEOTIDE SEQUENCE [LARGE SCALE GENOMIC DNA]</scope>
    <source>
        <strain evidence="9 10">R1b54</strain>
    </source>
</reference>
<proteinExistence type="predicted"/>
<feature type="region of interest" description="Disordered" evidence="6">
    <location>
        <begin position="374"/>
        <end position="404"/>
    </location>
</feature>
<dbReference type="Gene3D" id="1.25.40.10">
    <property type="entry name" value="Tetratricopeptide repeat domain"/>
    <property type="match status" value="1"/>
</dbReference>
<dbReference type="InterPro" id="IPR056412">
    <property type="entry name" value="Ig_CycH"/>
</dbReference>
<keyword evidence="2" id="KW-0677">Repeat</keyword>
<dbReference type="InterPro" id="IPR011990">
    <property type="entry name" value="TPR-like_helical_dom_sf"/>
</dbReference>
<dbReference type="Proteomes" id="UP001196601">
    <property type="component" value="Unassembled WGS sequence"/>
</dbReference>
<comment type="caution">
    <text evidence="9">The sequence shown here is derived from an EMBL/GenBank/DDBJ whole genome shotgun (WGS) entry which is preliminary data.</text>
</comment>
<evidence type="ECO:0000256" key="6">
    <source>
        <dbReference type="SAM" id="MobiDB-lite"/>
    </source>
</evidence>
<dbReference type="SUPFAM" id="SSF48452">
    <property type="entry name" value="TPR-like"/>
    <property type="match status" value="1"/>
</dbReference>
<dbReference type="PANTHER" id="PTHR47870:SF4">
    <property type="entry name" value="CYTOCHROME C-TYPE BIOGENESIS PROTEIN CYCH"/>
    <property type="match status" value="1"/>
</dbReference>
<feature type="repeat" description="TPR" evidence="5">
    <location>
        <begin position="222"/>
        <end position="255"/>
    </location>
</feature>
<name>A0ABS5Q2X7_9PSED</name>
<evidence type="ECO:0000259" key="7">
    <source>
        <dbReference type="Pfam" id="PF23892"/>
    </source>
</evidence>
<organism evidence="9 10">
    <name type="scientific">Pseudomonas lalucatii</name>
    <dbReference type="NCBI Taxonomy" id="1424203"/>
    <lineage>
        <taxon>Bacteria</taxon>
        <taxon>Pseudomonadati</taxon>
        <taxon>Pseudomonadota</taxon>
        <taxon>Gammaproteobacteria</taxon>
        <taxon>Pseudomonadales</taxon>
        <taxon>Pseudomonadaceae</taxon>
        <taxon>Pseudomonas</taxon>
    </lineage>
</organism>
<dbReference type="Pfam" id="PF23914">
    <property type="entry name" value="TPR_CcmH_CycH"/>
    <property type="match status" value="1"/>
</dbReference>
<evidence type="ECO:0000256" key="4">
    <source>
        <dbReference type="ARBA" id="ARBA00022803"/>
    </source>
</evidence>
<dbReference type="InterPro" id="IPR051263">
    <property type="entry name" value="C-type_cytochrome_biogenesis"/>
</dbReference>
<feature type="domain" description="Cytochrome c-type biogenesis protein H Ig-like" evidence="7">
    <location>
        <begin position="293"/>
        <end position="397"/>
    </location>
</feature>
<keyword evidence="3" id="KW-0201">Cytochrome c-type biogenesis</keyword>
<feature type="domain" description="Cytochrome c-type biogenesis protein H TPR" evidence="8">
    <location>
        <begin position="130"/>
        <end position="258"/>
    </location>
</feature>
<dbReference type="SMART" id="SM00028">
    <property type="entry name" value="TPR"/>
    <property type="match status" value="2"/>
</dbReference>
<accession>A0ABS5Q2X7</accession>